<evidence type="ECO:0000256" key="9">
    <source>
        <dbReference type="SAM" id="MobiDB-lite"/>
    </source>
</evidence>
<dbReference type="InterPro" id="IPR036397">
    <property type="entry name" value="RNaseH_sf"/>
</dbReference>
<comment type="caution">
    <text evidence="12">The sequence shown here is derived from an EMBL/GenBank/DDBJ whole genome shotgun (WGS) entry which is preliminary data.</text>
</comment>
<evidence type="ECO:0000313" key="12">
    <source>
        <dbReference type="EMBL" id="TYK22181.1"/>
    </source>
</evidence>
<dbReference type="EMBL" id="SSTD01005204">
    <property type="protein sequence ID" value="TYK22181.1"/>
    <property type="molecule type" value="Genomic_DNA"/>
</dbReference>
<feature type="domain" description="Reverse transcriptase" evidence="11">
    <location>
        <begin position="376"/>
        <end position="555"/>
    </location>
</feature>
<organism evidence="12 13">
    <name type="scientific">Cucumis melo var. makuwa</name>
    <name type="common">Oriental melon</name>
    <dbReference type="NCBI Taxonomy" id="1194695"/>
    <lineage>
        <taxon>Eukaryota</taxon>
        <taxon>Viridiplantae</taxon>
        <taxon>Streptophyta</taxon>
        <taxon>Embryophyta</taxon>
        <taxon>Tracheophyta</taxon>
        <taxon>Spermatophyta</taxon>
        <taxon>Magnoliopsida</taxon>
        <taxon>eudicotyledons</taxon>
        <taxon>Gunneridae</taxon>
        <taxon>Pentapetalae</taxon>
        <taxon>rosids</taxon>
        <taxon>fabids</taxon>
        <taxon>Cucurbitales</taxon>
        <taxon>Cucurbitaceae</taxon>
        <taxon>Benincaseae</taxon>
        <taxon>Cucumis</taxon>
    </lineage>
</organism>
<dbReference type="CDD" id="cd09274">
    <property type="entry name" value="RNase_HI_RT_Ty3"/>
    <property type="match status" value="1"/>
</dbReference>
<proteinExistence type="predicted"/>
<keyword evidence="3" id="KW-0548">Nucleotidyltransferase</keyword>
<accession>A0A5D3DES2</accession>
<evidence type="ECO:0000256" key="7">
    <source>
        <dbReference type="ARBA" id="ARBA00022918"/>
    </source>
</evidence>
<dbReference type="Gene3D" id="3.10.10.10">
    <property type="entry name" value="HIV Type 1 Reverse Transcriptase, subunit A, domain 1"/>
    <property type="match status" value="1"/>
</dbReference>
<dbReference type="PANTHER" id="PTHR37984">
    <property type="entry name" value="PROTEIN CBG26694"/>
    <property type="match status" value="1"/>
</dbReference>
<dbReference type="InterPro" id="IPR050951">
    <property type="entry name" value="Retrovirus_Pol_polyprotein"/>
</dbReference>
<dbReference type="Pfam" id="PF00078">
    <property type="entry name" value="RVT_1"/>
    <property type="match status" value="1"/>
</dbReference>
<dbReference type="Pfam" id="PF17917">
    <property type="entry name" value="RT_RNaseH"/>
    <property type="match status" value="1"/>
</dbReference>
<dbReference type="EC" id="2.7.7.49" evidence="1"/>
<dbReference type="Gene3D" id="3.30.420.10">
    <property type="entry name" value="Ribonuclease H-like superfamily/Ribonuclease H"/>
    <property type="match status" value="1"/>
</dbReference>
<keyword evidence="8" id="KW-0863">Zinc-finger</keyword>
<dbReference type="InterPro" id="IPR012337">
    <property type="entry name" value="RNaseH-like_sf"/>
</dbReference>
<evidence type="ECO:0000256" key="5">
    <source>
        <dbReference type="ARBA" id="ARBA00022759"/>
    </source>
</evidence>
<dbReference type="SUPFAM" id="SSF50630">
    <property type="entry name" value="Acid proteases"/>
    <property type="match status" value="1"/>
</dbReference>
<dbReference type="InterPro" id="IPR005162">
    <property type="entry name" value="Retrotrans_gag_dom"/>
</dbReference>
<keyword evidence="7" id="KW-0695">RNA-directed DNA polymerase</keyword>
<dbReference type="Pfam" id="PF03732">
    <property type="entry name" value="Retrotrans_gag"/>
    <property type="match status" value="1"/>
</dbReference>
<evidence type="ECO:0000256" key="8">
    <source>
        <dbReference type="PROSITE-ProRule" id="PRU00047"/>
    </source>
</evidence>
<feature type="region of interest" description="Disordered" evidence="9">
    <location>
        <begin position="964"/>
        <end position="1046"/>
    </location>
</feature>
<dbReference type="GO" id="GO:0003964">
    <property type="term" value="F:RNA-directed DNA polymerase activity"/>
    <property type="evidence" value="ECO:0007669"/>
    <property type="project" value="UniProtKB-KW"/>
</dbReference>
<dbReference type="SUPFAM" id="SSF56672">
    <property type="entry name" value="DNA/RNA polymerases"/>
    <property type="match status" value="1"/>
</dbReference>
<dbReference type="InterPro" id="IPR043502">
    <property type="entry name" value="DNA/RNA_pol_sf"/>
</dbReference>
<dbReference type="InterPro" id="IPR001878">
    <property type="entry name" value="Znf_CCHC"/>
</dbReference>
<dbReference type="GO" id="GO:0016787">
    <property type="term" value="F:hydrolase activity"/>
    <property type="evidence" value="ECO:0007669"/>
    <property type="project" value="UniProtKB-KW"/>
</dbReference>
<dbReference type="PANTHER" id="PTHR37984:SF5">
    <property type="entry name" value="PROTEIN NYNRIN-LIKE"/>
    <property type="match status" value="1"/>
</dbReference>
<evidence type="ECO:0000256" key="4">
    <source>
        <dbReference type="ARBA" id="ARBA00022722"/>
    </source>
</evidence>
<dbReference type="GO" id="GO:0004519">
    <property type="term" value="F:endonuclease activity"/>
    <property type="evidence" value="ECO:0007669"/>
    <property type="project" value="UniProtKB-KW"/>
</dbReference>
<keyword evidence="2" id="KW-0808">Transferase</keyword>
<evidence type="ECO:0000259" key="11">
    <source>
        <dbReference type="PROSITE" id="PS50878"/>
    </source>
</evidence>
<evidence type="ECO:0000256" key="1">
    <source>
        <dbReference type="ARBA" id="ARBA00012493"/>
    </source>
</evidence>
<reference evidence="12 13" key="1">
    <citation type="submission" date="2019-08" db="EMBL/GenBank/DDBJ databases">
        <title>Draft genome sequences of two oriental melons (Cucumis melo L. var makuwa).</title>
        <authorList>
            <person name="Kwon S.-Y."/>
        </authorList>
    </citation>
    <scope>NUCLEOTIDE SEQUENCE [LARGE SCALE GENOMIC DNA]</scope>
    <source>
        <strain evidence="13">cv. Chang Bougi</strain>
        <tissue evidence="12">Leaf</tissue>
    </source>
</reference>
<gene>
    <name evidence="12" type="ORF">E5676_scaffold333G00450</name>
</gene>
<evidence type="ECO:0000313" key="13">
    <source>
        <dbReference type="Proteomes" id="UP000321947"/>
    </source>
</evidence>
<dbReference type="SMART" id="SM00343">
    <property type="entry name" value="ZnF_C2HC"/>
    <property type="match status" value="1"/>
</dbReference>
<dbReference type="InterPro" id="IPR056924">
    <property type="entry name" value="SH3_Tf2-1"/>
</dbReference>
<dbReference type="GO" id="GO:0003676">
    <property type="term" value="F:nucleic acid binding"/>
    <property type="evidence" value="ECO:0007669"/>
    <property type="project" value="InterPro"/>
</dbReference>
<evidence type="ECO:0000256" key="6">
    <source>
        <dbReference type="ARBA" id="ARBA00022801"/>
    </source>
</evidence>
<dbReference type="Gene3D" id="2.40.70.10">
    <property type="entry name" value="Acid Proteases"/>
    <property type="match status" value="1"/>
</dbReference>
<evidence type="ECO:0000256" key="2">
    <source>
        <dbReference type="ARBA" id="ARBA00022679"/>
    </source>
</evidence>
<dbReference type="GO" id="GO:0008270">
    <property type="term" value="F:zinc ion binding"/>
    <property type="evidence" value="ECO:0007669"/>
    <property type="project" value="UniProtKB-KW"/>
</dbReference>
<protein>
    <recommendedName>
        <fullName evidence="1">RNA-directed DNA polymerase</fullName>
        <ecNumber evidence="1">2.7.7.49</ecNumber>
    </recommendedName>
</protein>
<dbReference type="Pfam" id="PF08284">
    <property type="entry name" value="RVP_2"/>
    <property type="match status" value="1"/>
</dbReference>
<dbReference type="CDD" id="cd00303">
    <property type="entry name" value="retropepsin_like"/>
    <property type="match status" value="1"/>
</dbReference>
<dbReference type="InterPro" id="IPR043128">
    <property type="entry name" value="Rev_trsase/Diguanyl_cyclase"/>
</dbReference>
<keyword evidence="5" id="KW-0255">Endonuclease</keyword>
<dbReference type="Pfam" id="PF24626">
    <property type="entry name" value="SH3_Tf2-1"/>
    <property type="match status" value="1"/>
</dbReference>
<dbReference type="CDD" id="cd01647">
    <property type="entry name" value="RT_LTR"/>
    <property type="match status" value="1"/>
</dbReference>
<dbReference type="InterPro" id="IPR041373">
    <property type="entry name" value="RT_RNaseH"/>
</dbReference>
<evidence type="ECO:0000259" key="10">
    <source>
        <dbReference type="PROSITE" id="PS50158"/>
    </source>
</evidence>
<dbReference type="Gene3D" id="3.30.70.270">
    <property type="match status" value="1"/>
</dbReference>
<keyword evidence="8" id="KW-0862">Zinc</keyword>
<evidence type="ECO:0000256" key="3">
    <source>
        <dbReference type="ARBA" id="ARBA00022695"/>
    </source>
</evidence>
<keyword evidence="4" id="KW-0540">Nuclease</keyword>
<dbReference type="PROSITE" id="PS50158">
    <property type="entry name" value="ZF_CCHC"/>
    <property type="match status" value="1"/>
</dbReference>
<dbReference type="InterPro" id="IPR000477">
    <property type="entry name" value="RT_dom"/>
</dbReference>
<dbReference type="PROSITE" id="PS50878">
    <property type="entry name" value="RT_POL"/>
    <property type="match status" value="1"/>
</dbReference>
<keyword evidence="6" id="KW-0378">Hydrolase</keyword>
<dbReference type="AlphaFoldDB" id="A0A5D3DES2"/>
<dbReference type="Proteomes" id="UP000321947">
    <property type="component" value="Unassembled WGS sequence"/>
</dbReference>
<dbReference type="InterPro" id="IPR021109">
    <property type="entry name" value="Peptidase_aspartic_dom_sf"/>
</dbReference>
<dbReference type="SUPFAM" id="SSF53098">
    <property type="entry name" value="Ribonuclease H-like"/>
    <property type="match status" value="1"/>
</dbReference>
<name>A0A5D3DES2_CUCMM</name>
<feature type="domain" description="CCHC-type" evidence="10">
    <location>
        <begin position="156"/>
        <end position="171"/>
    </location>
</feature>
<keyword evidence="8" id="KW-0479">Metal-binding</keyword>
<sequence>MLGGDISKITWEQFKESFYAKFFSANVKHAKQQEFLNLEQGDMTVEQYDAEFDMLSRFATDVVRDEAARTEKFVRGLRLDLRPTTHADALRIALNLSLHERADPSKAEGRDLRSGGVFQQHRQELAAAGRTLRELPACRRCGRVHGGRCLVGSGVCFRCKQPGHNANICPQKLIGTTPHQPSALQQGRVFATTRQEAERAGTIVTGTLPIMGYYALVLFDSGSSHYFVSSVFVRQMGLEVEPLGSILSVSTPSGAVMLSKEKVKACQVEVANHMLDVTLLVLDMQDFDVILGMDWLSANHASIDCFRKEVVFNPPSRTSFKFKGAGIVCIPKVISAMKASKLLSQVVREYTDVFPDELPGLPPPREIDFAIELEPYTAPISRAPYRMALAELKELKKKDGLMRLCIDYRELNKVTVKNHYPLPRIDDLFDQLQGATIFSKIDLRSGYHQLRIRDSDIPRTAFRSRYGHYEFIVMSFGLTNAPTIFMDLMNRVFKDFLDTFVIVFIDDILIYSKTEAEHEEHLHQVLETLRANKLYAKFSKCEFWLKKVTFLGHVVSSYYRRFVEDFSRIVSLLTQLTRKGTPFVWNPACESSFKELKQKLVSAPVLTQGKVVAYASRQLKSLEQNYPTHDLELTAVVFALKIWRHYLYGEKIQIFTDHKSLKYFFTQKELNMRQRRWLELVKDYDCEILYHPGKANVVADVLSRKVAHSAALITKQAPLLRDLERAEITVLVGKVTSRDARFTSKFWKGLQLALDTRLDFSTAFHPQTDGQTERLNQGEVGEQRMLGPELVQTTNATIQKIRARILSAQSRQKSYADIRRKDLEFDVGDMVFLKVALVKGVLRFEKKRKLSPRFVEPFEILERIGPIAYRLALPPSLSAVHDVFHVSMLRKYVADPTHVVDFEPLQIYEDLSYEEQPVEILAREVKMLRSRLSHHSLLCVERQSQATCTRVFPFVVPPFCRRPSASAASSKDRAPSQPSLEPETDPRAASLHRVKSADSRPCSHPCPLDMRRSALAQPAPRPRLCRTSRTHAAPIRAALHAREPSV</sequence>